<dbReference type="SUPFAM" id="SSF51182">
    <property type="entry name" value="RmlC-like cupins"/>
    <property type="match status" value="1"/>
</dbReference>
<organism evidence="1 2">
    <name type="scientific">Orrella daihaiensis</name>
    <dbReference type="NCBI Taxonomy" id="2782176"/>
    <lineage>
        <taxon>Bacteria</taxon>
        <taxon>Pseudomonadati</taxon>
        <taxon>Pseudomonadota</taxon>
        <taxon>Betaproteobacteria</taxon>
        <taxon>Burkholderiales</taxon>
        <taxon>Alcaligenaceae</taxon>
        <taxon>Orrella</taxon>
    </lineage>
</organism>
<sequence>MTPRDAVSGNLLSDLPSSPEAAEVFHALLSFGNVRIERIVSTGQVSPEGFWYDQTQAEWILLVQGSATLRFEDELYGRNLAVGDFLYIAPHRRHRVQFTQASPPTVWLAIHIESNEK</sequence>
<dbReference type="Proteomes" id="UP000831607">
    <property type="component" value="Chromosome"/>
</dbReference>
<dbReference type="InterPro" id="IPR014710">
    <property type="entry name" value="RmlC-like_jellyroll"/>
</dbReference>
<dbReference type="CDD" id="cd06981">
    <property type="entry name" value="cupin_reut_a1446"/>
    <property type="match status" value="1"/>
</dbReference>
<dbReference type="Gene3D" id="2.60.120.10">
    <property type="entry name" value="Jelly Rolls"/>
    <property type="match status" value="1"/>
</dbReference>
<name>A0ABY4AN07_9BURK</name>
<evidence type="ECO:0000313" key="1">
    <source>
        <dbReference type="EMBL" id="UOD51705.1"/>
    </source>
</evidence>
<dbReference type="EMBL" id="CP063982">
    <property type="protein sequence ID" value="UOD51705.1"/>
    <property type="molecule type" value="Genomic_DNA"/>
</dbReference>
<keyword evidence="2" id="KW-1185">Reference proteome</keyword>
<protein>
    <submittedName>
        <fullName evidence="1">Cupin</fullName>
    </submittedName>
</protein>
<proteinExistence type="predicted"/>
<accession>A0ABY4AN07</accession>
<reference evidence="1 2" key="1">
    <citation type="submission" date="2020-11" db="EMBL/GenBank/DDBJ databases">
        <title>Algicoccus daihaiensis sp.nov., isolated from Daihai Lake in Inner Mongolia.</title>
        <authorList>
            <person name="Kai J."/>
        </authorList>
    </citation>
    <scope>NUCLEOTIDE SEQUENCE [LARGE SCALE GENOMIC DNA]</scope>
    <source>
        <strain evidence="2">f23</strain>
    </source>
</reference>
<evidence type="ECO:0000313" key="2">
    <source>
        <dbReference type="Proteomes" id="UP000831607"/>
    </source>
</evidence>
<dbReference type="InterPro" id="IPR011051">
    <property type="entry name" value="RmlC_Cupin_sf"/>
</dbReference>
<gene>
    <name evidence="1" type="ORF">DHf2319_12720</name>
</gene>